<dbReference type="SMART" id="SM00530">
    <property type="entry name" value="HTH_XRE"/>
    <property type="match status" value="1"/>
</dbReference>
<dbReference type="PANTHER" id="PTHR35010:SF2">
    <property type="entry name" value="BLL4672 PROTEIN"/>
    <property type="match status" value="1"/>
</dbReference>
<sequence>MDAKIALRDFLVSRRTRLHPGDVGLPAHGPRRVPGLRREEVAALAAVSVDHYIRLERGNASLVSDAVLHAVADALRLSPGERRYLRDLARPERHEPAPAEPAPAKGPQPQAAPRVRPSVRRLLDTLEGSPAYLVGRDGSVLAWNRLATRVFVDFGEYPVERRTIGWIVFTDPRARTLYLDWESKAHETVAYLRTVTGRWPYDRELARHVAELRAASPDFDRIWTELPVLDTTHATCRLRGPEAGMTLELSWETFQLTDNTEEIMVAYTAAEGSPTAAVLRELARADRPSGHGDGQQ</sequence>
<dbReference type="EMBL" id="VOKX01000069">
    <property type="protein sequence ID" value="KAB7839950.1"/>
    <property type="molecule type" value="Genomic_DNA"/>
</dbReference>
<evidence type="ECO:0000313" key="4">
    <source>
        <dbReference type="Proteomes" id="UP000327000"/>
    </source>
</evidence>
<dbReference type="Gene3D" id="3.30.450.180">
    <property type="match status" value="1"/>
</dbReference>
<dbReference type="Proteomes" id="UP000327000">
    <property type="component" value="Unassembled WGS sequence"/>
</dbReference>
<comment type="caution">
    <text evidence="3">The sequence shown here is derived from an EMBL/GenBank/DDBJ whole genome shotgun (WGS) entry which is preliminary data.</text>
</comment>
<dbReference type="PROSITE" id="PS50943">
    <property type="entry name" value="HTH_CROC1"/>
    <property type="match status" value="1"/>
</dbReference>
<gene>
    <name evidence="3" type="ORF">FRZ00_20750</name>
</gene>
<organism evidence="3 4">
    <name type="scientific">Streptomyces mobaraensis</name>
    <name type="common">Streptoverticillium mobaraense</name>
    <dbReference type="NCBI Taxonomy" id="35621"/>
    <lineage>
        <taxon>Bacteria</taxon>
        <taxon>Bacillati</taxon>
        <taxon>Actinomycetota</taxon>
        <taxon>Actinomycetes</taxon>
        <taxon>Kitasatosporales</taxon>
        <taxon>Streptomycetaceae</taxon>
        <taxon>Streptomyces</taxon>
    </lineage>
</organism>
<accession>A0A5N5W4Q2</accession>
<evidence type="ECO:0000256" key="1">
    <source>
        <dbReference type="SAM" id="MobiDB-lite"/>
    </source>
</evidence>
<dbReference type="RefSeq" id="WP_004944045.1">
    <property type="nucleotide sequence ID" value="NZ_VOKX01000069.1"/>
</dbReference>
<dbReference type="Pfam" id="PF17765">
    <property type="entry name" value="MLTR_LBD"/>
    <property type="match status" value="1"/>
</dbReference>
<dbReference type="PANTHER" id="PTHR35010">
    <property type="entry name" value="BLL4672 PROTEIN-RELATED"/>
    <property type="match status" value="1"/>
</dbReference>
<feature type="domain" description="HTH cro/C1-type" evidence="2">
    <location>
        <begin position="35"/>
        <end position="82"/>
    </location>
</feature>
<dbReference type="SUPFAM" id="SSF47413">
    <property type="entry name" value="lambda repressor-like DNA-binding domains"/>
    <property type="match status" value="1"/>
</dbReference>
<reference evidence="3 4" key="1">
    <citation type="journal article" date="2019" name="Microb. Cell Fact.">
        <title>Exploring novel herbicidin analogues by transcriptional regulator overexpression and MS/MS molecular networking.</title>
        <authorList>
            <person name="Shi Y."/>
            <person name="Gu R."/>
            <person name="Li Y."/>
            <person name="Wang X."/>
            <person name="Ren W."/>
            <person name="Li X."/>
            <person name="Wang L."/>
            <person name="Xie Y."/>
            <person name="Hong B."/>
        </authorList>
    </citation>
    <scope>NUCLEOTIDE SEQUENCE [LARGE SCALE GENOMIC DNA]</scope>
    <source>
        <strain evidence="3 4">US-43</strain>
    </source>
</reference>
<proteinExistence type="predicted"/>
<name>A0A5N5W4Q2_STRMB</name>
<dbReference type="InterPro" id="IPR010982">
    <property type="entry name" value="Lambda_DNA-bd_dom_sf"/>
</dbReference>
<dbReference type="AlphaFoldDB" id="A0A5N5W4Q2"/>
<dbReference type="InterPro" id="IPR041413">
    <property type="entry name" value="MLTR_LBD"/>
</dbReference>
<dbReference type="Gene3D" id="1.10.260.40">
    <property type="entry name" value="lambda repressor-like DNA-binding domains"/>
    <property type="match status" value="1"/>
</dbReference>
<feature type="region of interest" description="Disordered" evidence="1">
    <location>
        <begin position="92"/>
        <end position="116"/>
    </location>
</feature>
<evidence type="ECO:0000313" key="3">
    <source>
        <dbReference type="EMBL" id="KAB7839950.1"/>
    </source>
</evidence>
<dbReference type="InterPro" id="IPR001387">
    <property type="entry name" value="Cro/C1-type_HTH"/>
</dbReference>
<dbReference type="GO" id="GO:0003677">
    <property type="term" value="F:DNA binding"/>
    <property type="evidence" value="ECO:0007669"/>
    <property type="project" value="InterPro"/>
</dbReference>
<dbReference type="OrthoDB" id="4336585at2"/>
<evidence type="ECO:0000259" key="2">
    <source>
        <dbReference type="PROSITE" id="PS50943"/>
    </source>
</evidence>
<protein>
    <submittedName>
        <fullName evidence="3">Helix-turn-helix domain-containing protein</fullName>
    </submittedName>
</protein>
<keyword evidence="4" id="KW-1185">Reference proteome</keyword>
<dbReference type="Pfam" id="PF13560">
    <property type="entry name" value="HTH_31"/>
    <property type="match status" value="1"/>
</dbReference>
<dbReference type="CDD" id="cd00093">
    <property type="entry name" value="HTH_XRE"/>
    <property type="match status" value="1"/>
</dbReference>